<dbReference type="SUPFAM" id="SSF46894">
    <property type="entry name" value="C-terminal effector domain of the bipartite response regulators"/>
    <property type="match status" value="1"/>
</dbReference>
<evidence type="ECO:0000256" key="5">
    <source>
        <dbReference type="ARBA" id="ARBA00023163"/>
    </source>
</evidence>
<evidence type="ECO:0000256" key="2">
    <source>
        <dbReference type="ARBA" id="ARBA00023012"/>
    </source>
</evidence>
<dbReference type="RefSeq" id="WP_189998021.1">
    <property type="nucleotide sequence ID" value="NZ_BNCB01000018.1"/>
</dbReference>
<keyword evidence="9" id="KW-1185">Reference proteome</keyword>
<dbReference type="Pfam" id="PF03704">
    <property type="entry name" value="BTAD"/>
    <property type="match status" value="1"/>
</dbReference>
<dbReference type="SMART" id="SM00862">
    <property type="entry name" value="Trans_reg_C"/>
    <property type="match status" value="1"/>
</dbReference>
<evidence type="ECO:0000313" key="9">
    <source>
        <dbReference type="Proteomes" id="UP000646738"/>
    </source>
</evidence>
<dbReference type="InterPro" id="IPR051677">
    <property type="entry name" value="AfsR-DnrI-RedD_regulator"/>
</dbReference>
<comment type="similarity">
    <text evidence="1">Belongs to the AfsR/DnrI/RedD regulatory family.</text>
</comment>
<dbReference type="Gene3D" id="1.10.10.10">
    <property type="entry name" value="Winged helix-like DNA-binding domain superfamily/Winged helix DNA-binding domain"/>
    <property type="match status" value="1"/>
</dbReference>
<dbReference type="PROSITE" id="PS51755">
    <property type="entry name" value="OMPR_PHOB"/>
    <property type="match status" value="1"/>
</dbReference>
<sequence>MLKFSVLGPLEIRVDNEKISIPRGPKVRQLLSLLVLQAGSVVPHGILVDELWGKNPPKTALSTVRTHVYHLRKILGQEIAGVAGVNLIDTWSAGYVLRAVHEQVDAEAFLRLARQGETLLHAGNAGEASRVLSRALEMWSGGVLTDVSCGPVLMQHVRHLQEMYMRVLQQRIEADMRLGRHGGLAAELRSLVVRHPLNEWLHGQLITALCLSGRRGDALHAYQELRGILQEELGLDPSRAVQQIQQVILSGDESMLQNPLGWQYGAAVEQLPNAS</sequence>
<name>A0ABQ3RQS5_STRRR</name>
<feature type="domain" description="OmpR/PhoB-type" evidence="7">
    <location>
        <begin position="1"/>
        <end position="99"/>
    </location>
</feature>
<dbReference type="InterPro" id="IPR036388">
    <property type="entry name" value="WH-like_DNA-bd_sf"/>
</dbReference>
<evidence type="ECO:0000256" key="1">
    <source>
        <dbReference type="ARBA" id="ARBA00005820"/>
    </source>
</evidence>
<dbReference type="PANTHER" id="PTHR35807:SF1">
    <property type="entry name" value="TRANSCRIPTIONAL REGULATOR REDD"/>
    <property type="match status" value="1"/>
</dbReference>
<gene>
    <name evidence="8" type="ORF">Srubr_80560</name>
</gene>
<dbReference type="InterPro" id="IPR005158">
    <property type="entry name" value="BTAD"/>
</dbReference>
<dbReference type="Pfam" id="PF00486">
    <property type="entry name" value="Trans_reg_C"/>
    <property type="match status" value="1"/>
</dbReference>
<dbReference type="Proteomes" id="UP000646738">
    <property type="component" value="Unassembled WGS sequence"/>
</dbReference>
<dbReference type="InterPro" id="IPR001867">
    <property type="entry name" value="OmpR/PhoB-type_DNA-bd"/>
</dbReference>
<dbReference type="EMBL" id="BNEA01000018">
    <property type="protein sequence ID" value="GHI58210.1"/>
    <property type="molecule type" value="Genomic_DNA"/>
</dbReference>
<accession>A0ABQ3RQS5</accession>
<evidence type="ECO:0000259" key="7">
    <source>
        <dbReference type="PROSITE" id="PS51755"/>
    </source>
</evidence>
<evidence type="ECO:0000313" key="8">
    <source>
        <dbReference type="EMBL" id="GHI58210.1"/>
    </source>
</evidence>
<feature type="DNA-binding region" description="OmpR/PhoB-type" evidence="6">
    <location>
        <begin position="1"/>
        <end position="99"/>
    </location>
</feature>
<dbReference type="SMART" id="SM01043">
    <property type="entry name" value="BTAD"/>
    <property type="match status" value="1"/>
</dbReference>
<reference evidence="9" key="1">
    <citation type="submission" date="2023-07" db="EMBL/GenBank/DDBJ databases">
        <title>Whole genome shotgun sequence of Streptomyces achromogenes subsp. rubradiris NBRC 14000.</title>
        <authorList>
            <person name="Komaki H."/>
            <person name="Tamura T."/>
        </authorList>
    </citation>
    <scope>NUCLEOTIDE SEQUENCE [LARGE SCALE GENOMIC DNA]</scope>
    <source>
        <strain evidence="9">NBRC 14000</strain>
    </source>
</reference>
<evidence type="ECO:0000256" key="6">
    <source>
        <dbReference type="PROSITE-ProRule" id="PRU01091"/>
    </source>
</evidence>
<keyword evidence="3" id="KW-0805">Transcription regulation</keyword>
<dbReference type="PANTHER" id="PTHR35807">
    <property type="entry name" value="TRANSCRIPTIONAL REGULATOR REDD-RELATED"/>
    <property type="match status" value="1"/>
</dbReference>
<proteinExistence type="inferred from homology"/>
<keyword evidence="2" id="KW-0902">Two-component regulatory system</keyword>
<keyword evidence="4 6" id="KW-0238">DNA-binding</keyword>
<dbReference type="SUPFAM" id="SSF48452">
    <property type="entry name" value="TPR-like"/>
    <property type="match status" value="1"/>
</dbReference>
<dbReference type="CDD" id="cd15831">
    <property type="entry name" value="BTAD"/>
    <property type="match status" value="1"/>
</dbReference>
<organism evidence="8 9">
    <name type="scientific">Streptomyces rubradiris</name>
    <name type="common">Streptomyces achromogenes subsp. rubradiris</name>
    <dbReference type="NCBI Taxonomy" id="285531"/>
    <lineage>
        <taxon>Bacteria</taxon>
        <taxon>Bacillati</taxon>
        <taxon>Actinomycetota</taxon>
        <taxon>Actinomycetes</taxon>
        <taxon>Kitasatosporales</taxon>
        <taxon>Streptomycetaceae</taxon>
        <taxon>Streptomyces</taxon>
    </lineage>
</organism>
<evidence type="ECO:0000256" key="4">
    <source>
        <dbReference type="ARBA" id="ARBA00023125"/>
    </source>
</evidence>
<dbReference type="InterPro" id="IPR011990">
    <property type="entry name" value="TPR-like_helical_dom_sf"/>
</dbReference>
<dbReference type="Gene3D" id="1.25.40.10">
    <property type="entry name" value="Tetratricopeptide repeat domain"/>
    <property type="match status" value="1"/>
</dbReference>
<protein>
    <recommendedName>
        <fullName evidence="7">OmpR/PhoB-type domain-containing protein</fullName>
    </recommendedName>
</protein>
<comment type="caution">
    <text evidence="8">The sequence shown here is derived from an EMBL/GenBank/DDBJ whole genome shotgun (WGS) entry which is preliminary data.</text>
</comment>
<keyword evidence="5" id="KW-0804">Transcription</keyword>
<dbReference type="InterPro" id="IPR016032">
    <property type="entry name" value="Sig_transdc_resp-reg_C-effctor"/>
</dbReference>
<evidence type="ECO:0000256" key="3">
    <source>
        <dbReference type="ARBA" id="ARBA00023015"/>
    </source>
</evidence>